<gene>
    <name evidence="2" type="ORF">THRCLA_21519</name>
</gene>
<dbReference type="GO" id="GO:0004672">
    <property type="term" value="F:protein kinase activity"/>
    <property type="evidence" value="ECO:0007669"/>
    <property type="project" value="InterPro"/>
</dbReference>
<name>A0A1V9ZVP6_9STRA</name>
<proteinExistence type="predicted"/>
<dbReference type="Pfam" id="PF07714">
    <property type="entry name" value="PK_Tyr_Ser-Thr"/>
    <property type="match status" value="1"/>
</dbReference>
<evidence type="ECO:0000313" key="3">
    <source>
        <dbReference type="Proteomes" id="UP000243217"/>
    </source>
</evidence>
<protein>
    <recommendedName>
        <fullName evidence="1">Serine-threonine/tyrosine-protein kinase catalytic domain-containing protein</fullName>
    </recommendedName>
</protein>
<evidence type="ECO:0000259" key="1">
    <source>
        <dbReference type="Pfam" id="PF07714"/>
    </source>
</evidence>
<dbReference type="Proteomes" id="UP000243217">
    <property type="component" value="Unassembled WGS sequence"/>
</dbReference>
<dbReference type="Gene3D" id="3.30.200.20">
    <property type="entry name" value="Phosphorylase Kinase, domain 1"/>
    <property type="match status" value="1"/>
</dbReference>
<dbReference type="InterPro" id="IPR001245">
    <property type="entry name" value="Ser-Thr/Tyr_kinase_cat_dom"/>
</dbReference>
<comment type="caution">
    <text evidence="2">The sequence shown here is derived from an EMBL/GenBank/DDBJ whole genome shotgun (WGS) entry which is preliminary data.</text>
</comment>
<feature type="domain" description="Serine-threonine/tyrosine-protein kinase catalytic" evidence="1">
    <location>
        <begin position="95"/>
        <end position="152"/>
    </location>
</feature>
<dbReference type="STRING" id="74557.A0A1V9ZVP6"/>
<sequence>MILIVIVILRRVKQERKTMADVYRAGVVSPENIDTTAYSTDQILPQYQNPHVPLEKNKPRMAKYDNVMDDDKILDMLPLRKYRLNPSYLIMSTAAPIASGANGEVWLGKLGSKQVAIKRLKKQASNFKIQKFIVEVILMIKIDCPYIVGFIGDSWFTPEDL</sequence>
<dbReference type="SUPFAM" id="SSF56112">
    <property type="entry name" value="Protein kinase-like (PK-like)"/>
    <property type="match status" value="1"/>
</dbReference>
<dbReference type="AlphaFoldDB" id="A0A1V9ZVP6"/>
<dbReference type="EMBL" id="JNBS01001265">
    <property type="protein sequence ID" value="OQS02065.1"/>
    <property type="molecule type" value="Genomic_DNA"/>
</dbReference>
<reference evidence="2 3" key="1">
    <citation type="journal article" date="2014" name="Genome Biol. Evol.">
        <title>The secreted proteins of Achlya hypogyna and Thraustotheca clavata identify the ancestral oomycete secretome and reveal gene acquisitions by horizontal gene transfer.</title>
        <authorList>
            <person name="Misner I."/>
            <person name="Blouin N."/>
            <person name="Leonard G."/>
            <person name="Richards T.A."/>
            <person name="Lane C.E."/>
        </authorList>
    </citation>
    <scope>NUCLEOTIDE SEQUENCE [LARGE SCALE GENOMIC DNA]</scope>
    <source>
        <strain evidence="2 3">ATCC 34112</strain>
    </source>
</reference>
<organism evidence="2 3">
    <name type="scientific">Thraustotheca clavata</name>
    <dbReference type="NCBI Taxonomy" id="74557"/>
    <lineage>
        <taxon>Eukaryota</taxon>
        <taxon>Sar</taxon>
        <taxon>Stramenopiles</taxon>
        <taxon>Oomycota</taxon>
        <taxon>Saprolegniomycetes</taxon>
        <taxon>Saprolegniales</taxon>
        <taxon>Achlyaceae</taxon>
        <taxon>Thraustotheca</taxon>
    </lineage>
</organism>
<accession>A0A1V9ZVP6</accession>
<evidence type="ECO:0000313" key="2">
    <source>
        <dbReference type="EMBL" id="OQS02065.1"/>
    </source>
</evidence>
<dbReference type="InterPro" id="IPR011009">
    <property type="entry name" value="Kinase-like_dom_sf"/>
</dbReference>
<keyword evidence="3" id="KW-1185">Reference proteome</keyword>